<dbReference type="EMBL" id="ATBP01001936">
    <property type="protein sequence ID" value="ETR66514.1"/>
    <property type="molecule type" value="Genomic_DNA"/>
</dbReference>
<reference evidence="4" key="1">
    <citation type="submission" date="2012-11" db="EMBL/GenBank/DDBJ databases">
        <authorList>
            <person name="Lucero-Rivera Y.E."/>
            <person name="Tovar-Ramirez D."/>
        </authorList>
    </citation>
    <scope>NUCLEOTIDE SEQUENCE [LARGE SCALE GENOMIC DNA]</scope>
    <source>
        <strain evidence="4">Araruama</strain>
    </source>
</reference>
<gene>
    <name evidence="3" type="ORF">OMM_12702</name>
</gene>
<evidence type="ECO:0000313" key="3">
    <source>
        <dbReference type="EMBL" id="ETR66514.1"/>
    </source>
</evidence>
<feature type="domain" description="Reverse transcriptase" evidence="2">
    <location>
        <begin position="67"/>
        <end position="155"/>
    </location>
</feature>
<accession>A0A1V1NVC5</accession>
<dbReference type="InterPro" id="IPR000477">
    <property type="entry name" value="RT_dom"/>
</dbReference>
<dbReference type="AlphaFoldDB" id="A0A1V1NVC5"/>
<dbReference type="SUPFAM" id="SSF56672">
    <property type="entry name" value="DNA/RNA polymerases"/>
    <property type="match status" value="1"/>
</dbReference>
<protein>
    <recommendedName>
        <fullName evidence="2">Reverse transcriptase domain-containing protein</fullName>
    </recommendedName>
</protein>
<dbReference type="Pfam" id="PF00078">
    <property type="entry name" value="RVT_1"/>
    <property type="match status" value="1"/>
</dbReference>
<dbReference type="InterPro" id="IPR043502">
    <property type="entry name" value="DNA/RNA_pol_sf"/>
</dbReference>
<dbReference type="PANTHER" id="PTHR34047">
    <property type="entry name" value="NUCLEAR INTRON MATURASE 1, MITOCHONDRIAL-RELATED"/>
    <property type="match status" value="1"/>
</dbReference>
<sequence length="157" mass="18311">MSTILKKAASATVLNMAWKKLCNDKAPWSPDLSRDDMQKDHIYHILRLGEDLNSGKYRPHPVRFFPVNKGDGKQRIISAHTLRDKMAQRAILIVLEPIFEKYFHHDSYAYRPGRSIQMALSRVNEYVNCGLNWIIDADIQNYFDNIPHKQLLKAFKK</sequence>
<organism evidence="3 4">
    <name type="scientific">Candidatus Magnetoglobus multicellularis str. Araruama</name>
    <dbReference type="NCBI Taxonomy" id="890399"/>
    <lineage>
        <taxon>Bacteria</taxon>
        <taxon>Pseudomonadati</taxon>
        <taxon>Thermodesulfobacteriota</taxon>
        <taxon>Desulfobacteria</taxon>
        <taxon>Desulfobacterales</taxon>
        <taxon>Desulfobacteraceae</taxon>
        <taxon>Candidatus Magnetoglobus</taxon>
    </lineage>
</organism>
<comment type="caution">
    <text evidence="3">The sequence shown here is derived from an EMBL/GenBank/DDBJ whole genome shotgun (WGS) entry which is preliminary data.</text>
</comment>
<dbReference type="PANTHER" id="PTHR34047:SF8">
    <property type="entry name" value="PROTEIN YKFC"/>
    <property type="match status" value="1"/>
</dbReference>
<dbReference type="InterPro" id="IPR051083">
    <property type="entry name" value="GrpII_Intron_Splice-Mob/Def"/>
</dbReference>
<comment type="similarity">
    <text evidence="1">Belongs to the bacterial reverse transcriptase family.</text>
</comment>
<name>A0A1V1NVC5_9BACT</name>
<dbReference type="CDD" id="cd01651">
    <property type="entry name" value="RT_G2_intron"/>
    <property type="match status" value="1"/>
</dbReference>
<proteinExistence type="inferred from homology"/>
<evidence type="ECO:0000313" key="4">
    <source>
        <dbReference type="Proteomes" id="UP000189670"/>
    </source>
</evidence>
<evidence type="ECO:0000256" key="1">
    <source>
        <dbReference type="ARBA" id="ARBA00034120"/>
    </source>
</evidence>
<evidence type="ECO:0000259" key="2">
    <source>
        <dbReference type="Pfam" id="PF00078"/>
    </source>
</evidence>
<dbReference type="Proteomes" id="UP000189670">
    <property type="component" value="Unassembled WGS sequence"/>
</dbReference>